<dbReference type="RefSeq" id="WP_284722452.1">
    <property type="nucleotide sequence ID" value="NZ_BSND01000003.1"/>
</dbReference>
<keyword evidence="1" id="KW-0472">Membrane</keyword>
<gene>
    <name evidence="2" type="ORF">GCM10007891_06990</name>
</gene>
<dbReference type="PANTHER" id="PTHR40278">
    <property type="entry name" value="DNA UTILIZATION PROTEIN HOFN"/>
    <property type="match status" value="1"/>
</dbReference>
<keyword evidence="1" id="KW-0812">Transmembrane</keyword>
<dbReference type="InterPro" id="IPR052534">
    <property type="entry name" value="Extracell_DNA_Util/SecSys_Comp"/>
</dbReference>
<keyword evidence="1" id="KW-1133">Transmembrane helix</keyword>
<dbReference type="SUPFAM" id="SSF53067">
    <property type="entry name" value="Actin-like ATPase domain"/>
    <property type="match status" value="1"/>
</dbReference>
<dbReference type="InterPro" id="IPR043129">
    <property type="entry name" value="ATPase_NBD"/>
</dbReference>
<reference evidence="2" key="2">
    <citation type="submission" date="2023-01" db="EMBL/GenBank/DDBJ databases">
        <title>Draft genome sequence of Methylophaga thalassica strain NBRC 102424.</title>
        <authorList>
            <person name="Sun Q."/>
            <person name="Mori K."/>
        </authorList>
    </citation>
    <scope>NUCLEOTIDE SEQUENCE</scope>
    <source>
        <strain evidence="2">NBRC 102424</strain>
    </source>
</reference>
<evidence type="ECO:0000256" key="1">
    <source>
        <dbReference type="SAM" id="Phobius"/>
    </source>
</evidence>
<comment type="caution">
    <text evidence="2">The sequence shown here is derived from an EMBL/GenBank/DDBJ whole genome shotgun (WGS) entry which is preliminary data.</text>
</comment>
<dbReference type="Gene3D" id="3.30.420.380">
    <property type="match status" value="1"/>
</dbReference>
<evidence type="ECO:0000313" key="3">
    <source>
        <dbReference type="Proteomes" id="UP001161423"/>
    </source>
</evidence>
<feature type="transmembrane region" description="Helical" evidence="1">
    <location>
        <begin position="198"/>
        <end position="219"/>
    </location>
</feature>
<name>A0ABQ5TSW7_9GAMM</name>
<dbReference type="PANTHER" id="PTHR40278:SF1">
    <property type="entry name" value="DNA UTILIZATION PROTEIN HOFN"/>
    <property type="match status" value="1"/>
</dbReference>
<reference evidence="2" key="1">
    <citation type="journal article" date="2014" name="Int. J. Syst. Evol. Microbiol.">
        <title>Complete genome of a new Firmicutes species belonging to the dominant human colonic microbiota ('Ruminococcus bicirculans') reveals two chromosomes and a selective capacity to utilize plant glucans.</title>
        <authorList>
            <consortium name="NISC Comparative Sequencing Program"/>
            <person name="Wegmann U."/>
            <person name="Louis P."/>
            <person name="Goesmann A."/>
            <person name="Henrissat B."/>
            <person name="Duncan S.H."/>
            <person name="Flint H.J."/>
        </authorList>
    </citation>
    <scope>NUCLEOTIDE SEQUENCE</scope>
    <source>
        <strain evidence="2">NBRC 102424</strain>
    </source>
</reference>
<organism evidence="2 3">
    <name type="scientific">Methylophaga thalassica</name>
    <dbReference type="NCBI Taxonomy" id="40223"/>
    <lineage>
        <taxon>Bacteria</taxon>
        <taxon>Pseudomonadati</taxon>
        <taxon>Pseudomonadota</taxon>
        <taxon>Gammaproteobacteria</taxon>
        <taxon>Thiotrichales</taxon>
        <taxon>Piscirickettsiaceae</taxon>
        <taxon>Methylophaga</taxon>
    </lineage>
</organism>
<proteinExistence type="predicted"/>
<keyword evidence="3" id="KW-1185">Reference proteome</keyword>
<evidence type="ECO:0000313" key="2">
    <source>
        <dbReference type="EMBL" id="GLP98845.1"/>
    </source>
</evidence>
<dbReference type="InterPro" id="IPR007813">
    <property type="entry name" value="PilN"/>
</dbReference>
<dbReference type="EMBL" id="BSND01000003">
    <property type="protein sequence ID" value="GLP98845.1"/>
    <property type="molecule type" value="Genomic_DNA"/>
</dbReference>
<dbReference type="Proteomes" id="UP001161423">
    <property type="component" value="Unassembled WGS sequence"/>
</dbReference>
<protein>
    <submittedName>
        <fullName evidence="2">General secretion pathway protein GspL</fullName>
    </submittedName>
</protein>
<dbReference type="Pfam" id="PF05137">
    <property type="entry name" value="PilN"/>
    <property type="match status" value="1"/>
</dbReference>
<accession>A0ABQ5TSW7</accession>
<sequence>MFWQQLRQGIASAWKWWLSQLNAGLPKRWQYQTDIRRRRLCISFHEDRYQLTLWSKAGDDIRWQATTKRADKLTLPKKTSPNKSVLLLDEQQVLSRQLTIPRSAKHNIAELLCFEMDKFTPFQAEQVSFDWVELEEQDDPELIQLRLFVMLREDIEQHQQRLKPLGISIDRVSVQDSLYRDRVNLLGSLSSKNAWSAYVWPASALVCLLCALYLPLSFYETQLQQQQKSLTALRTKAMHDVKKQQHGEYTLAQFRELAEQQRQQQWLAVLNTLSEVLPKDTWVRRFQVRDNTIEIQGVSTSATTLLSLLAKTKQFTDVTFKAPVTFDKQLGKERFFITMKRATDAS</sequence>